<dbReference type="InterPro" id="IPR003115">
    <property type="entry name" value="ParB_N"/>
</dbReference>
<proteinExistence type="predicted"/>
<dbReference type="Gene3D" id="3.90.1530.10">
    <property type="entry name" value="Conserved hypothetical protein from pyrococcus furiosus pfu- 392566-001, ParB domain"/>
    <property type="match status" value="1"/>
</dbReference>
<evidence type="ECO:0000313" key="2">
    <source>
        <dbReference type="EMBL" id="MEK0184691.1"/>
    </source>
</evidence>
<sequence>MDRSQDQNRIIEYLRIKPISHSQIYTSQIAIPDSLRKEIIRDRREALRRSLIEQGSNLIPLIVRPTEAYSNEEEYEVVCGADWCMVAKELGLEQMWAWVFEMSDEEVVAAQAEMELLAPQPIQKTAQLESLLQQFELSFQKKVESLTKQI</sequence>
<dbReference type="RefSeq" id="WP_340517208.1">
    <property type="nucleotide sequence ID" value="NZ_JBBLXS010000067.1"/>
</dbReference>
<feature type="domain" description="ParB-like N-terminal" evidence="1">
    <location>
        <begin position="23"/>
        <end position="111"/>
    </location>
</feature>
<dbReference type="Pfam" id="PF02195">
    <property type="entry name" value="ParB_N"/>
    <property type="match status" value="1"/>
</dbReference>
<dbReference type="EMBL" id="JBBLXS010000067">
    <property type="protein sequence ID" value="MEK0184691.1"/>
    <property type="molecule type" value="Genomic_DNA"/>
</dbReference>
<name>A0ABU8YJZ3_9CYAN</name>
<dbReference type="SUPFAM" id="SSF110849">
    <property type="entry name" value="ParB/Sulfiredoxin"/>
    <property type="match status" value="1"/>
</dbReference>
<dbReference type="Proteomes" id="UP001384579">
    <property type="component" value="Unassembled WGS sequence"/>
</dbReference>
<dbReference type="InterPro" id="IPR036086">
    <property type="entry name" value="ParB/Sulfiredoxin_sf"/>
</dbReference>
<gene>
    <name evidence="2" type="ORF">WMG39_07440</name>
</gene>
<protein>
    <submittedName>
        <fullName evidence="2">ParB N-terminal domain-containing protein</fullName>
    </submittedName>
</protein>
<reference evidence="2 3" key="1">
    <citation type="journal article" date="2020" name="Harmful Algae">
        <title>Molecular and morphological characterization of a novel dihydroanatoxin-a producing Microcoleus species (cyanobacteria) from the Russian River, California, USA.</title>
        <authorList>
            <person name="Conklin K.Y."/>
            <person name="Stancheva R."/>
            <person name="Otten T.G."/>
            <person name="Fadness R."/>
            <person name="Boyer G.L."/>
            <person name="Read B."/>
            <person name="Zhang X."/>
            <person name="Sheath R.G."/>
        </authorList>
    </citation>
    <scope>NUCLEOTIDE SEQUENCE [LARGE SCALE GENOMIC DNA]</scope>
    <source>
        <strain evidence="2 3">PTRS2</strain>
    </source>
</reference>
<keyword evidence="3" id="KW-1185">Reference proteome</keyword>
<evidence type="ECO:0000259" key="1">
    <source>
        <dbReference type="Pfam" id="PF02195"/>
    </source>
</evidence>
<organism evidence="2 3">
    <name type="scientific">Microcoleus anatoxicus PTRS2</name>
    <dbReference type="NCBI Taxonomy" id="2705321"/>
    <lineage>
        <taxon>Bacteria</taxon>
        <taxon>Bacillati</taxon>
        <taxon>Cyanobacteriota</taxon>
        <taxon>Cyanophyceae</taxon>
        <taxon>Oscillatoriophycideae</taxon>
        <taxon>Oscillatoriales</taxon>
        <taxon>Microcoleaceae</taxon>
        <taxon>Microcoleus</taxon>
        <taxon>Microcoleus anatoxicus</taxon>
    </lineage>
</organism>
<accession>A0ABU8YJZ3</accession>
<comment type="caution">
    <text evidence="2">The sequence shown here is derived from an EMBL/GenBank/DDBJ whole genome shotgun (WGS) entry which is preliminary data.</text>
</comment>
<evidence type="ECO:0000313" key="3">
    <source>
        <dbReference type="Proteomes" id="UP001384579"/>
    </source>
</evidence>